<keyword evidence="2" id="KW-1185">Reference proteome</keyword>
<reference evidence="1 2" key="1">
    <citation type="journal article" date="2015" name="Genome Announc.">
        <title>Expanding the biotechnology potential of lactobacilli through comparative genomics of 213 strains and associated genera.</title>
        <authorList>
            <person name="Sun Z."/>
            <person name="Harris H.M."/>
            <person name="McCann A."/>
            <person name="Guo C."/>
            <person name="Argimon S."/>
            <person name="Zhang W."/>
            <person name="Yang X."/>
            <person name="Jeffery I.B."/>
            <person name="Cooney J.C."/>
            <person name="Kagawa T.F."/>
            <person name="Liu W."/>
            <person name="Song Y."/>
            <person name="Salvetti E."/>
            <person name="Wrobel A."/>
            <person name="Rasinkangas P."/>
            <person name="Parkhill J."/>
            <person name="Rea M.C."/>
            <person name="O'Sullivan O."/>
            <person name="Ritari J."/>
            <person name="Douillard F.P."/>
            <person name="Paul Ross R."/>
            <person name="Yang R."/>
            <person name="Briner A.E."/>
            <person name="Felis G.E."/>
            <person name="de Vos W.M."/>
            <person name="Barrangou R."/>
            <person name="Klaenhammer T.R."/>
            <person name="Caufield P.W."/>
            <person name="Cui Y."/>
            <person name="Zhang H."/>
            <person name="O'Toole P.W."/>
        </authorList>
    </citation>
    <scope>NUCLEOTIDE SEQUENCE [LARGE SCALE GENOMIC DNA]</scope>
    <source>
        <strain evidence="1 2">DSM 24716</strain>
    </source>
</reference>
<dbReference type="PATRIC" id="fig|993692.3.peg.867"/>
<dbReference type="Proteomes" id="UP000051006">
    <property type="component" value="Unassembled WGS sequence"/>
</dbReference>
<sequence>MEIDGDQQTANLFLCLLKPWNESHGDNSKNILAQEFETMLNRKLSPKNEQILIAALGEYQRNRFVANNVETSEPTKQDLESFMDTWDKFGNEFNLIEPVKNEYIEELHNLLTDKYSEIEKLIQDNKLLESLDDLLSPDFKQVIMSEKFRLVDKISKAIIGNETGNYQNNLTNYLKQVLADKLAKQINDALNPINNLPYFMNYYWPMVSDVKFDDVSEKTNYLETLYQRQGKASQRAFNIKKQLNQIESYKICNLTGSQGIDSSATKNMSHIILDRIYNETDDGQLKFVFNSYKCNWEDGLKADFRQRFNGLSDLELDKKYREECEQYFYELIRPSASLSANNLHRVGISDDDYQAMQASIGIK</sequence>
<gene>
    <name evidence="1" type="ORF">IV57_GL000857</name>
</gene>
<evidence type="ECO:0000313" key="1">
    <source>
        <dbReference type="EMBL" id="KRN98744.1"/>
    </source>
</evidence>
<accession>A0A0R2LAB7</accession>
<dbReference type="STRING" id="993692.IV57_GL000857"/>
<evidence type="ECO:0000313" key="2">
    <source>
        <dbReference type="Proteomes" id="UP000051006"/>
    </source>
</evidence>
<protein>
    <submittedName>
        <fullName evidence="1">Uncharacterized protein</fullName>
    </submittedName>
</protein>
<name>A0A0R2LAB7_9LACO</name>
<comment type="caution">
    <text evidence="1">The sequence shown here is derived from an EMBL/GenBank/DDBJ whole genome shotgun (WGS) entry which is preliminary data.</text>
</comment>
<proteinExistence type="predicted"/>
<dbReference type="EMBL" id="JQCF01000018">
    <property type="protein sequence ID" value="KRN98744.1"/>
    <property type="molecule type" value="Genomic_DNA"/>
</dbReference>
<organism evidence="1 2">
    <name type="scientific">Companilactobacillus kimchiensis</name>
    <dbReference type="NCBI Taxonomy" id="993692"/>
    <lineage>
        <taxon>Bacteria</taxon>
        <taxon>Bacillati</taxon>
        <taxon>Bacillota</taxon>
        <taxon>Bacilli</taxon>
        <taxon>Lactobacillales</taxon>
        <taxon>Lactobacillaceae</taxon>
        <taxon>Companilactobacillus</taxon>
    </lineage>
</organism>
<dbReference type="AlphaFoldDB" id="A0A0R2LAB7"/>